<dbReference type="eggNOG" id="COG0209">
    <property type="taxonomic scope" value="Bacteria"/>
</dbReference>
<dbReference type="Pfam" id="PF12637">
    <property type="entry name" value="TSCPD"/>
    <property type="match status" value="1"/>
</dbReference>
<keyword evidence="4" id="KW-0547">Nucleotide-binding</keyword>
<dbReference type="AlphaFoldDB" id="A0L9E3"/>
<dbReference type="GO" id="GO:0071897">
    <property type="term" value="P:DNA biosynthetic process"/>
    <property type="evidence" value="ECO:0007669"/>
    <property type="project" value="UniProtKB-KW"/>
</dbReference>
<evidence type="ECO:0000256" key="4">
    <source>
        <dbReference type="ARBA" id="ARBA00022741"/>
    </source>
</evidence>
<dbReference type="GO" id="GO:0000166">
    <property type="term" value="F:nucleotide binding"/>
    <property type="evidence" value="ECO:0007669"/>
    <property type="project" value="UniProtKB-KW"/>
</dbReference>
<dbReference type="InterPro" id="IPR024434">
    <property type="entry name" value="TSCPD_dom"/>
</dbReference>
<keyword evidence="9" id="KW-1185">Reference proteome</keyword>
<reference evidence="9" key="1">
    <citation type="journal article" date="2009" name="Appl. Environ. Microbiol.">
        <title>Complete genome sequence of the chemolithoautotrophic marine magnetotactic coccus strain MC-1.</title>
        <authorList>
            <person name="Schubbe S."/>
            <person name="Williams T.J."/>
            <person name="Xie G."/>
            <person name="Kiss H.E."/>
            <person name="Brettin T.S."/>
            <person name="Martinez D."/>
            <person name="Ross C.A."/>
            <person name="Schuler D."/>
            <person name="Cox B.L."/>
            <person name="Nealson K.H."/>
            <person name="Bazylinski D.A."/>
        </authorList>
    </citation>
    <scope>NUCLEOTIDE SEQUENCE [LARGE SCALE GENOMIC DNA]</scope>
    <source>
        <strain evidence="9">ATCC BAA-1437 / JCM 17883 / MC-1</strain>
    </source>
</reference>
<feature type="region of interest" description="Disordered" evidence="6">
    <location>
        <begin position="1"/>
        <end position="24"/>
    </location>
</feature>
<proteinExistence type="inferred from homology"/>
<dbReference type="EMBL" id="CP000471">
    <property type="protein sequence ID" value="ABK44586.1"/>
    <property type="molecule type" value="Genomic_DNA"/>
</dbReference>
<evidence type="ECO:0000256" key="2">
    <source>
        <dbReference type="ARBA" id="ARBA00012274"/>
    </source>
</evidence>
<protein>
    <recommendedName>
        <fullName evidence="2">ribonucleoside-diphosphate reductase</fullName>
        <ecNumber evidence="2">1.17.4.1</ecNumber>
    </recommendedName>
</protein>
<keyword evidence="3" id="KW-0237">DNA synthesis</keyword>
<evidence type="ECO:0000256" key="5">
    <source>
        <dbReference type="ARBA" id="ARBA00047754"/>
    </source>
</evidence>
<dbReference type="HOGENOM" id="CLU_1925022_0_0_5"/>
<dbReference type="STRING" id="156889.Mmc1_2085"/>
<reference evidence="8 9" key="2">
    <citation type="journal article" date="2012" name="Int. J. Syst. Evol. Microbiol.">
        <title>Magnetococcus marinus gen. nov., sp. nov., a marine, magnetotactic bacterium that represents a novel lineage (Magnetococcaceae fam. nov.; Magnetococcales ord. nov.) at the base of the Alphaproteobacteria.</title>
        <authorList>
            <person name="Bazylinski D.A."/>
            <person name="Williams T.J."/>
            <person name="Lefevre C.T."/>
            <person name="Berg R.J."/>
            <person name="Zhang C.L."/>
            <person name="Bowser S.S."/>
            <person name="Dean A.J."/>
            <person name="Beveridge T.J."/>
        </authorList>
    </citation>
    <scope>NUCLEOTIDE SEQUENCE [LARGE SCALE GENOMIC DNA]</scope>
    <source>
        <strain evidence="9">ATCC BAA-1437 / JCM 17883 / MC-1</strain>
    </source>
</reference>
<feature type="domain" description="TSCPD" evidence="7">
    <location>
        <begin position="17"/>
        <end position="124"/>
    </location>
</feature>
<feature type="compositionally biased region" description="Polar residues" evidence="6">
    <location>
        <begin position="1"/>
        <end position="11"/>
    </location>
</feature>
<evidence type="ECO:0000259" key="7">
    <source>
        <dbReference type="Pfam" id="PF12637"/>
    </source>
</evidence>
<evidence type="ECO:0000313" key="8">
    <source>
        <dbReference type="EMBL" id="ABK44586.1"/>
    </source>
</evidence>
<dbReference type="Proteomes" id="UP000002586">
    <property type="component" value="Chromosome"/>
</dbReference>
<evidence type="ECO:0000313" key="9">
    <source>
        <dbReference type="Proteomes" id="UP000002586"/>
    </source>
</evidence>
<dbReference type="RefSeq" id="WP_011713714.1">
    <property type="nucleotide sequence ID" value="NC_008576.1"/>
</dbReference>
<organism evidence="8 9">
    <name type="scientific">Magnetococcus marinus (strain ATCC BAA-1437 / JCM 17883 / MC-1)</name>
    <dbReference type="NCBI Taxonomy" id="156889"/>
    <lineage>
        <taxon>Bacteria</taxon>
        <taxon>Pseudomonadati</taxon>
        <taxon>Pseudomonadota</taxon>
        <taxon>Magnetococcia</taxon>
        <taxon>Magnetococcales</taxon>
        <taxon>Magnetococcaceae</taxon>
        <taxon>Magnetococcus</taxon>
    </lineage>
</organism>
<dbReference type="GO" id="GO:0004748">
    <property type="term" value="F:ribonucleoside-diphosphate reductase activity, thioredoxin disulfide as acceptor"/>
    <property type="evidence" value="ECO:0007669"/>
    <property type="project" value="UniProtKB-EC"/>
</dbReference>
<dbReference type="EC" id="1.17.4.1" evidence="2"/>
<dbReference type="KEGG" id="mgm:Mmc1_2085"/>
<sequence>MSTSEDSNGNRNGLPPRPEQLDGTTYKITTPISEHALYLTINNIECDGHIRPYEIFINSKNMKHFAWVVALTRVVSAVLRREEDPSFLVEELRAIFDPQGGYFKPGGKRMNSVVAEIGDCLEDHILRINGA</sequence>
<evidence type="ECO:0000256" key="1">
    <source>
        <dbReference type="ARBA" id="ARBA00007405"/>
    </source>
</evidence>
<dbReference type="OrthoDB" id="8478578at2"/>
<name>A0L9E3_MAGMM</name>
<accession>A0L9E3</accession>
<comment type="similarity">
    <text evidence="1">Belongs to the ribonucleoside diphosphate reductase class-2 family.</text>
</comment>
<comment type="catalytic activity">
    <reaction evidence="5">
        <text>a 2'-deoxyribonucleoside 5'-diphosphate + [thioredoxin]-disulfide + H2O = a ribonucleoside 5'-diphosphate + [thioredoxin]-dithiol</text>
        <dbReference type="Rhea" id="RHEA:23252"/>
        <dbReference type="Rhea" id="RHEA-COMP:10698"/>
        <dbReference type="Rhea" id="RHEA-COMP:10700"/>
        <dbReference type="ChEBI" id="CHEBI:15377"/>
        <dbReference type="ChEBI" id="CHEBI:29950"/>
        <dbReference type="ChEBI" id="CHEBI:50058"/>
        <dbReference type="ChEBI" id="CHEBI:57930"/>
        <dbReference type="ChEBI" id="CHEBI:73316"/>
        <dbReference type="EC" id="1.17.4.1"/>
    </reaction>
</comment>
<evidence type="ECO:0000256" key="6">
    <source>
        <dbReference type="SAM" id="MobiDB-lite"/>
    </source>
</evidence>
<evidence type="ECO:0000256" key="3">
    <source>
        <dbReference type="ARBA" id="ARBA00022634"/>
    </source>
</evidence>
<gene>
    <name evidence="8" type="ordered locus">Mmc1_2085</name>
</gene>